<evidence type="ECO:0000313" key="3">
    <source>
        <dbReference type="Proteomes" id="UP000250235"/>
    </source>
</evidence>
<gene>
    <name evidence="2" type="ORF">F511_22987</name>
</gene>
<evidence type="ECO:0000256" key="1">
    <source>
        <dbReference type="SAM" id="MobiDB-lite"/>
    </source>
</evidence>
<sequence length="349" mass="38530">MVDRSQRKAKGFAAQIGVLLKGMPTISMGDGVPFPSAKILSMRTVDTYIVTNTTIDARAESEEPGMAKTAVEKKTPKARRGARGRASPQFPKGSDDESVGPKEIVKDADTAAVMNTDEADVIIAKVLEETLELGVSATEREGQGVDEALFEEDFARWLILLRGTVSPSLLTQELIHKLRAALVLWLARRHQPLLTTDISSSSQRNQQQPSDVAFSKEHQNDAASTNQNDTASLQQLTTDSLQNNQQLVVLNNSKRRCTRHVISFQQLVTKRYTQNAAFQLIKTTSRCSHDWFLKPAAGHSAGTIPHNATADSATTDFLILALRLVLRNDSVLLLRHQQLITDFINSRNY</sequence>
<reference evidence="2 3" key="1">
    <citation type="journal article" date="2015" name="Proc. Natl. Acad. Sci. U.S.A.">
        <title>The resurrection genome of Boea hygrometrica: A blueprint for survival of dehydration.</title>
        <authorList>
            <person name="Xiao L."/>
            <person name="Yang G."/>
            <person name="Zhang L."/>
            <person name="Yang X."/>
            <person name="Zhao S."/>
            <person name="Ji Z."/>
            <person name="Zhou Q."/>
            <person name="Hu M."/>
            <person name="Wang Y."/>
            <person name="Chen M."/>
            <person name="Xu Y."/>
            <person name="Jin H."/>
            <person name="Xiao X."/>
            <person name="Hu G."/>
            <person name="Bao F."/>
            <person name="Hu Y."/>
            <person name="Wan P."/>
            <person name="Li L."/>
            <person name="Deng X."/>
            <person name="Kuang T."/>
            <person name="Xiang C."/>
            <person name="Zhu J.K."/>
            <person name="Oliver M.J."/>
            <person name="He Y."/>
        </authorList>
    </citation>
    <scope>NUCLEOTIDE SEQUENCE [LARGE SCALE GENOMIC DNA]</scope>
    <source>
        <strain evidence="3">cv. XS01</strain>
    </source>
</reference>
<feature type="region of interest" description="Disordered" evidence="1">
    <location>
        <begin position="197"/>
        <end position="228"/>
    </location>
</feature>
<dbReference type="AlphaFoldDB" id="A0A2Z7ADZ3"/>
<feature type="region of interest" description="Disordered" evidence="1">
    <location>
        <begin position="60"/>
        <end position="101"/>
    </location>
</feature>
<evidence type="ECO:0000313" key="2">
    <source>
        <dbReference type="EMBL" id="KZV19933.1"/>
    </source>
</evidence>
<keyword evidence="3" id="KW-1185">Reference proteome</keyword>
<name>A0A2Z7ADZ3_9LAMI</name>
<dbReference type="Proteomes" id="UP000250235">
    <property type="component" value="Unassembled WGS sequence"/>
</dbReference>
<protein>
    <submittedName>
        <fullName evidence="2">Uncharacterized protein</fullName>
    </submittedName>
</protein>
<organism evidence="2 3">
    <name type="scientific">Dorcoceras hygrometricum</name>
    <dbReference type="NCBI Taxonomy" id="472368"/>
    <lineage>
        <taxon>Eukaryota</taxon>
        <taxon>Viridiplantae</taxon>
        <taxon>Streptophyta</taxon>
        <taxon>Embryophyta</taxon>
        <taxon>Tracheophyta</taxon>
        <taxon>Spermatophyta</taxon>
        <taxon>Magnoliopsida</taxon>
        <taxon>eudicotyledons</taxon>
        <taxon>Gunneridae</taxon>
        <taxon>Pentapetalae</taxon>
        <taxon>asterids</taxon>
        <taxon>lamiids</taxon>
        <taxon>Lamiales</taxon>
        <taxon>Gesneriaceae</taxon>
        <taxon>Didymocarpoideae</taxon>
        <taxon>Trichosporeae</taxon>
        <taxon>Loxocarpinae</taxon>
        <taxon>Dorcoceras</taxon>
    </lineage>
</organism>
<dbReference type="EMBL" id="KV016250">
    <property type="protein sequence ID" value="KZV19933.1"/>
    <property type="molecule type" value="Genomic_DNA"/>
</dbReference>
<feature type="compositionally biased region" description="Low complexity" evidence="1">
    <location>
        <begin position="199"/>
        <end position="210"/>
    </location>
</feature>
<proteinExistence type="predicted"/>
<accession>A0A2Z7ADZ3</accession>